<organism evidence="2 3">
    <name type="scientific">Actinomadura bangladeshensis</name>
    <dbReference type="NCBI Taxonomy" id="453573"/>
    <lineage>
        <taxon>Bacteria</taxon>
        <taxon>Bacillati</taxon>
        <taxon>Actinomycetota</taxon>
        <taxon>Actinomycetes</taxon>
        <taxon>Streptosporangiales</taxon>
        <taxon>Thermomonosporaceae</taxon>
        <taxon>Actinomadura</taxon>
    </lineage>
</organism>
<comment type="caution">
    <text evidence="2">The sequence shown here is derived from an EMBL/GenBank/DDBJ whole genome shotgun (WGS) entry which is preliminary data.</text>
</comment>
<protein>
    <submittedName>
        <fullName evidence="2">Uncharacterized protein</fullName>
    </submittedName>
</protein>
<sequence>QRAHRVAALAGRLSLVVDLARRLDDRGLSADQMTRRGEALRLLDAAVRRALVAACNSAFDPVPGTER</sequence>
<accession>A0A6L9QST3</accession>
<dbReference type="Proteomes" id="UP000475532">
    <property type="component" value="Unassembled WGS sequence"/>
</dbReference>
<evidence type="ECO:0000313" key="2">
    <source>
        <dbReference type="EMBL" id="NEA28208.1"/>
    </source>
</evidence>
<dbReference type="EMBL" id="JAAGLI010000611">
    <property type="protein sequence ID" value="NEA25493.1"/>
    <property type="molecule type" value="Genomic_DNA"/>
</dbReference>
<gene>
    <name evidence="1" type="ORF">G3I70_23845</name>
    <name evidence="2" type="ORF">G3I70_37775</name>
</gene>
<dbReference type="EMBL" id="JAAGLI010001006">
    <property type="protein sequence ID" value="NEA28208.1"/>
    <property type="molecule type" value="Genomic_DNA"/>
</dbReference>
<name>A0A6L9QST3_9ACTN</name>
<evidence type="ECO:0000313" key="3">
    <source>
        <dbReference type="Proteomes" id="UP000475532"/>
    </source>
</evidence>
<evidence type="ECO:0000313" key="1">
    <source>
        <dbReference type="EMBL" id="NEA25493.1"/>
    </source>
</evidence>
<feature type="non-terminal residue" evidence="2">
    <location>
        <position position="1"/>
    </location>
</feature>
<dbReference type="AlphaFoldDB" id="A0A6L9QST3"/>
<reference evidence="2 3" key="1">
    <citation type="submission" date="2020-01" db="EMBL/GenBank/DDBJ databases">
        <title>Insect and environment-associated Actinomycetes.</title>
        <authorList>
            <person name="Currrie C."/>
            <person name="Chevrette M."/>
            <person name="Carlson C."/>
            <person name="Stubbendieck R."/>
            <person name="Wendt-Pienkowski E."/>
        </authorList>
    </citation>
    <scope>NUCLEOTIDE SEQUENCE [LARGE SCALE GENOMIC DNA]</scope>
    <source>
        <strain evidence="2 3">SID10258</strain>
    </source>
</reference>
<proteinExistence type="predicted"/>